<dbReference type="PANTHER" id="PTHR10877:SF194">
    <property type="entry name" value="LOCATION OF VULVA DEFECTIVE 1"/>
    <property type="match status" value="1"/>
</dbReference>
<keyword evidence="14" id="KW-1185">Reference proteome</keyword>
<evidence type="ECO:0000313" key="14">
    <source>
        <dbReference type="Proteomes" id="UP000095280"/>
    </source>
</evidence>
<feature type="transmembrane region" description="Helical" evidence="12">
    <location>
        <begin position="1807"/>
        <end position="1832"/>
    </location>
</feature>
<feature type="transmembrane region" description="Helical" evidence="12">
    <location>
        <begin position="2304"/>
        <end position="2323"/>
    </location>
</feature>
<dbReference type="InterPro" id="IPR013122">
    <property type="entry name" value="PKD1_2_channel"/>
</dbReference>
<comment type="subcellular location">
    <subcellularLocation>
        <location evidence="2">Cell membrane</location>
    </subcellularLocation>
    <subcellularLocation>
        <location evidence="3">Cell projection</location>
    </subcellularLocation>
    <subcellularLocation>
        <location evidence="1">Membrane</location>
        <topology evidence="1">Multi-pass membrane protein</topology>
    </subcellularLocation>
</comment>
<organism evidence="14 15">
    <name type="scientific">Macrostomum lignano</name>
    <dbReference type="NCBI Taxonomy" id="282301"/>
    <lineage>
        <taxon>Eukaryota</taxon>
        <taxon>Metazoa</taxon>
        <taxon>Spiralia</taxon>
        <taxon>Lophotrochozoa</taxon>
        <taxon>Platyhelminthes</taxon>
        <taxon>Rhabditophora</taxon>
        <taxon>Macrostomorpha</taxon>
        <taxon>Macrostomida</taxon>
        <taxon>Macrostomidae</taxon>
        <taxon>Macrostomum</taxon>
    </lineage>
</organism>
<dbReference type="Pfam" id="PF00801">
    <property type="entry name" value="PKD"/>
    <property type="match status" value="1"/>
</dbReference>
<feature type="transmembrane region" description="Helical" evidence="12">
    <location>
        <begin position="2352"/>
        <end position="2372"/>
    </location>
</feature>
<dbReference type="InterPro" id="IPR051223">
    <property type="entry name" value="Polycystin"/>
</dbReference>
<evidence type="ECO:0000256" key="11">
    <source>
        <dbReference type="SAM" id="MobiDB-lite"/>
    </source>
</evidence>
<dbReference type="Gene3D" id="2.60.40.10">
    <property type="entry name" value="Immunoglobulins"/>
    <property type="match status" value="1"/>
</dbReference>
<accession>A0A1I8GUP3</accession>
<feature type="transmembrane region" description="Helical" evidence="12">
    <location>
        <begin position="1924"/>
        <end position="1945"/>
    </location>
</feature>
<reference evidence="15" key="1">
    <citation type="submission" date="2016-11" db="UniProtKB">
        <authorList>
            <consortium name="WormBaseParasite"/>
        </authorList>
    </citation>
    <scope>IDENTIFICATION</scope>
</reference>
<feature type="transmembrane region" description="Helical" evidence="12">
    <location>
        <begin position="2259"/>
        <end position="2292"/>
    </location>
</feature>
<comment type="similarity">
    <text evidence="4">Belongs to the polycystin family.</text>
</comment>
<evidence type="ECO:0000256" key="12">
    <source>
        <dbReference type="SAM" id="Phobius"/>
    </source>
</evidence>
<feature type="transmembrane region" description="Helical" evidence="12">
    <location>
        <begin position="2039"/>
        <end position="2057"/>
    </location>
</feature>
<keyword evidence="8 12" id="KW-0472">Membrane</keyword>
<feature type="transmembrane region" description="Helical" evidence="12">
    <location>
        <begin position="1764"/>
        <end position="1787"/>
    </location>
</feature>
<dbReference type="GO" id="GO:0005509">
    <property type="term" value="F:calcium ion binding"/>
    <property type="evidence" value="ECO:0007669"/>
    <property type="project" value="InterPro"/>
</dbReference>
<feature type="transmembrane region" description="Helical" evidence="12">
    <location>
        <begin position="1957"/>
        <end position="1987"/>
    </location>
</feature>
<dbReference type="PANTHER" id="PTHR10877">
    <property type="entry name" value="POLYCYSTIN FAMILY MEMBER"/>
    <property type="match status" value="1"/>
</dbReference>
<dbReference type="PRINTS" id="PR01433">
    <property type="entry name" value="POLYCYSTIN2"/>
</dbReference>
<sequence>FVCVTTATGPNSSLIYSTASVQIACASLPRNCTPLADVEVAQLVFNLNNETWIRRYPASIAVSHSLNLLSGLPIEAVPPPRTNFQPTAFLASDDMGVIESTTDADCDQSSLRQGLQNNSVVNCIYMFNVSAAVCPSLKRLCVIFNNSASPSYTESEYSNNLGCVALLNNLSCSEVAVLNPICNVSASMLTPNDTWTLTAAWLKGSAVQVIVSVSNNQTLVWDWLTAGHISHYYSHYTQLSMVFKEDVGRYNFTCTVRNDAKYYVILQENITFLWFNASQTLVQTNQTFQLEFSVVTGSHVSYQLNFGNGSTSFVTDAQMLAWKAPELLNLFYESPGFYQVTVVASNYHTQSEFQSVGVLVQNPVRELVLQAPQFVELSADNASLVFFHSDPQPTNASCRIIFGNLTDIIELTVQPVQIPIKCYRALLPEPELAKLTCWNLVSEVHAPNSSVHCQEAVSGLAWTGPMALQRAEAGIYSLSVVTGSALRIRIDCGDGRILSPNFTGNTSVQYPSVGNFTITVSVWNDVSNITITFGPVVVQEPVRDLILEYNSSVLYTPAEVQFRLTSPVLFLTNMHCVFSWAEFGSRYLYVDTLSSAGEVTLTQGFTRAALGLRNFSLNCSNLISHQSIPITVDIVLDAVIIGSFQTNGTTFFSNATYFLFNITRFGTNGCFVIDFGDSTNISFGVPSLCQPYSTTHGINFTEISYENTSLTFSHVYPQLGGYSVTVFAFNHVSNDTAETVAIILDWMCDYPKLNFSHLGVQLDQWDPDLPLNQMRSQEAVVDGIPELNCSKTSATVRQWRVETPSGALINLSFPDSFTLRLPERSLWYGLYKIVLNVSMAGVTPEVSSEFAFYINITKTPLSLNFSSSAPVSVGYNKTVSLELEPRDWDVDAGNFTGMSFRWICMQQSEVSPNPSTSIVSPPDSQGLADFKGCFGNGVGVVLEGNEHAAFALMLNTWHMMPNMSYVLRAWVFKDSRSTFADWQLFVDPQGLATIRIVENTLTTGVVYVVQVTSVGFAQEGPVTVSKDFVVNKPAGGGNCTIEPREGIAMDTKFRISCWGWIEFNVTASSLTYEYRIRPKGSRRTILLFYGPTAVSPEVVLPVGSSTSAYKSDAYINVIDSVGDKIAFIFDVTVYPPPIPASELLSEITSIMDGTSDALSQHLNSGNQQGAATTLMCLTSVMNAKNEDAEGANATSEKTAEFNERMTELRTKLVEVVSNFSVNTPEDLEQTNDVLRTAIPSDRTNQVNIHAQAANNEACLNSTLDSCVGTTPASNTAEVNAKVRGVIESVLTAVDSVTEILLNNSGSYSISDPALSVQGLRLNGSNENITFESALGDASLPPISGCDSVKAVFSGRSPYVWQPKTSVASPVLMIDKKGCRSRRDASGTESFTFSLPATTEGAKAVINATPTDRWLSFYHNVNVTFGVLQVTVQPLNGSHLLQVFVQLDRLPTPEDYLMNSSQSSFYLQPVSNGTYYIGVQRVGCYREPTGEIAVSCPDPSLSYEFGLSQYDCLIWDASLEIWTKPTTGGSCTVEASEVPNRPRFVSNLFGSLGAGMNVLPNLIDFGTLFDNWQGKLADSAAVLGTVVALWVIFIPIAIWLRRVDNKDKQKFVYLPLIDDQKEQFVYKIDVYTASEKRKGGTKGCPIMSVTGELHREALRVLSDGIREHLGDILEIELSLEGPKTVTPWLLRRVIITDMSCNVSYIFVTSETILPHKEPTSIELAKKDQLAYQQNFVKTNLSRKFLDDHLWMSVVKRKTDTNFSRLQRFGVCFCLLFLTMISNAMFYGVGEGGQSASDTITIGPIKLSVNTLFTSMLGAVVVVPVSAAVTIFFLKSKKRKSASESEERNSSKETGTEQQSDAQCESIDDTAVDPNDLGIVIRPKKCADLETPGTEGGIINPASTPLVPQQSELPSAGFQLPYWFQYIGWALVLGSMLGAGVFLVFYAMQWGKEKSQQWLLSFVLSFVQTAFLVQPLKVALIGFILIVLFRKDYDVENFTLIRVRYFNETLQREGVAFLYELEAKDRQNPVRKAAINATLKLVLTVLLLLLQYCICYGNIDPGMFRLHKSVKTHLNYDDFASVTGTASQLYSVINSSILPAVYPSSATFLVSDGCGYRLSRVSVRQLRRRRNQSQSDFIRPPDDETGCFSPGWADETPCNLSASLLAQAFMNRPDGAPYNGLLADYRGGGFVALLPDGLGSSQAFLTELKRLNWLDSHTKLVVIELDLFYSDVNLFTSVAMATELQSFGGAQASSQLLSTRLYRYVGAVGVFALVSEILAGILTLLRIVFLLVQLCDGRKFWTNFENWLDIGVIIFMVIACAFYGLRTAGTGGALEAAINGGRPQLRQLLLLNEFFFYSLGFSSFLLQLSLLGLIKFSSSLGHLFGTLKSSLSHLSSFAVFFCVIFFAFCFLMNQLLGAVQMEFNSPLGTMSTMFSAMLGKFDMATVSSHGMLPKLAFSLYVSFLIFIVVNLFVVILNDSYEGAKDTAQGGVGGAGEFQIVQFVMQRLRDTFVSKDSRQSYKDHEDLDSTVNRMSTKFGIIDSMLSNYERSDRKYDRQICLSITESAASDSYSCNRDSIVSGCSRRDLSQSPSKRNAM</sequence>
<dbReference type="Pfam" id="PF02010">
    <property type="entry name" value="REJ"/>
    <property type="match status" value="1"/>
</dbReference>
<evidence type="ECO:0000313" key="15">
    <source>
        <dbReference type="WBParaSite" id="maker-uti_cns_0003178-snap-gene-0.13-mRNA-1"/>
    </source>
</evidence>
<dbReference type="GO" id="GO:0016020">
    <property type="term" value="C:membrane"/>
    <property type="evidence" value="ECO:0007669"/>
    <property type="project" value="UniProtKB-SubCell"/>
</dbReference>
<dbReference type="WBParaSite" id="maker-uti_cns_0003178-snap-gene-0.13-mRNA-1">
    <property type="protein sequence ID" value="maker-uti_cns_0003178-snap-gene-0.13-mRNA-1"/>
    <property type="gene ID" value="maker-uti_cns_0003178-snap-gene-0.13"/>
</dbReference>
<dbReference type="InterPro" id="IPR003915">
    <property type="entry name" value="PKD_2"/>
</dbReference>
<evidence type="ECO:0000256" key="10">
    <source>
        <dbReference type="ARBA" id="ARBA00023273"/>
    </source>
</evidence>
<evidence type="ECO:0000256" key="1">
    <source>
        <dbReference type="ARBA" id="ARBA00004141"/>
    </source>
</evidence>
<evidence type="ECO:0000256" key="4">
    <source>
        <dbReference type="ARBA" id="ARBA00007200"/>
    </source>
</evidence>
<dbReference type="Pfam" id="PF08016">
    <property type="entry name" value="PKD_channel"/>
    <property type="match status" value="1"/>
</dbReference>
<feature type="compositionally biased region" description="Basic and acidic residues" evidence="11">
    <location>
        <begin position="1841"/>
        <end position="1853"/>
    </location>
</feature>
<dbReference type="GO" id="GO:0050982">
    <property type="term" value="P:detection of mechanical stimulus"/>
    <property type="evidence" value="ECO:0007669"/>
    <property type="project" value="TreeGrafter"/>
</dbReference>
<feature type="domain" description="PKD" evidence="13">
    <location>
        <begin position="296"/>
        <end position="346"/>
    </location>
</feature>
<keyword evidence="7 12" id="KW-1133">Transmembrane helix</keyword>
<dbReference type="SUPFAM" id="SSF49299">
    <property type="entry name" value="PKD domain"/>
    <property type="match status" value="3"/>
</dbReference>
<dbReference type="PROSITE" id="PS50093">
    <property type="entry name" value="PKD"/>
    <property type="match status" value="1"/>
</dbReference>
<evidence type="ECO:0000256" key="9">
    <source>
        <dbReference type="ARBA" id="ARBA00023180"/>
    </source>
</evidence>
<evidence type="ECO:0000256" key="3">
    <source>
        <dbReference type="ARBA" id="ARBA00004316"/>
    </source>
</evidence>
<feature type="region of interest" description="Disordered" evidence="11">
    <location>
        <begin position="1841"/>
        <end position="1869"/>
    </location>
</feature>
<feature type="transmembrane region" description="Helical" evidence="12">
    <location>
        <begin position="1579"/>
        <end position="1599"/>
    </location>
</feature>
<dbReference type="CDD" id="cd00146">
    <property type="entry name" value="PKD"/>
    <property type="match status" value="2"/>
</dbReference>
<name>A0A1I8GUP3_9PLAT</name>
<evidence type="ECO:0000259" key="13">
    <source>
        <dbReference type="PROSITE" id="PS50093"/>
    </source>
</evidence>
<keyword evidence="10" id="KW-0966">Cell projection</keyword>
<feature type="transmembrane region" description="Helical" evidence="12">
    <location>
        <begin position="2392"/>
        <end position="2414"/>
    </location>
</feature>
<keyword evidence="6 12" id="KW-0812">Transmembrane</keyword>
<evidence type="ECO:0000256" key="5">
    <source>
        <dbReference type="ARBA" id="ARBA00022475"/>
    </source>
</evidence>
<dbReference type="InterPro" id="IPR013783">
    <property type="entry name" value="Ig-like_fold"/>
</dbReference>
<keyword evidence="5" id="KW-1003">Cell membrane</keyword>
<proteinExistence type="inferred from homology"/>
<dbReference type="InterPro" id="IPR002859">
    <property type="entry name" value="PKD/REJ-like"/>
</dbReference>
<evidence type="ECO:0000256" key="2">
    <source>
        <dbReference type="ARBA" id="ARBA00004236"/>
    </source>
</evidence>
<dbReference type="InterPro" id="IPR035986">
    <property type="entry name" value="PKD_dom_sf"/>
</dbReference>
<evidence type="ECO:0000256" key="6">
    <source>
        <dbReference type="ARBA" id="ARBA00022692"/>
    </source>
</evidence>
<evidence type="ECO:0000256" key="7">
    <source>
        <dbReference type="ARBA" id="ARBA00022989"/>
    </source>
</evidence>
<dbReference type="InterPro" id="IPR000601">
    <property type="entry name" value="PKD_dom"/>
</dbReference>
<dbReference type="InterPro" id="IPR046791">
    <property type="entry name" value="Polycystin_dom"/>
</dbReference>
<keyword evidence="9" id="KW-0325">Glycoprotein</keyword>
<dbReference type="Pfam" id="PF20519">
    <property type="entry name" value="Polycystin_dom"/>
    <property type="match status" value="1"/>
</dbReference>
<protein>
    <submittedName>
        <fullName evidence="15">PKD domain-containing protein</fullName>
    </submittedName>
</protein>
<feature type="transmembrane region" description="Helical" evidence="12">
    <location>
        <begin position="2455"/>
        <end position="2474"/>
    </location>
</feature>
<dbReference type="Proteomes" id="UP000095280">
    <property type="component" value="Unplaced"/>
</dbReference>
<dbReference type="GO" id="GO:0005262">
    <property type="term" value="F:calcium channel activity"/>
    <property type="evidence" value="ECO:0007669"/>
    <property type="project" value="TreeGrafter"/>
</dbReference>
<evidence type="ECO:0000256" key="8">
    <source>
        <dbReference type="ARBA" id="ARBA00023136"/>
    </source>
</evidence>